<dbReference type="CDD" id="cd03228">
    <property type="entry name" value="ABCC_MRP_Like"/>
    <property type="match status" value="1"/>
</dbReference>
<evidence type="ECO:0000256" key="4">
    <source>
        <dbReference type="ARBA" id="ARBA00022840"/>
    </source>
</evidence>
<dbReference type="SMART" id="SM00382">
    <property type="entry name" value="AAA"/>
    <property type="match status" value="1"/>
</dbReference>
<dbReference type="InterPro" id="IPR036640">
    <property type="entry name" value="ABC1_TM_sf"/>
</dbReference>
<proteinExistence type="predicted"/>
<organism evidence="9">
    <name type="scientific">Helicotheca tamesis</name>
    <dbReference type="NCBI Taxonomy" id="374047"/>
    <lineage>
        <taxon>Eukaryota</taxon>
        <taxon>Sar</taxon>
        <taxon>Stramenopiles</taxon>
        <taxon>Ochrophyta</taxon>
        <taxon>Bacillariophyta</taxon>
        <taxon>Mediophyceae</taxon>
        <taxon>Lithodesmiophycidae</taxon>
        <taxon>Lithodesmiales</taxon>
        <taxon>Lithodesmiaceae</taxon>
        <taxon>Helicotheca</taxon>
    </lineage>
</organism>
<comment type="subcellular location">
    <subcellularLocation>
        <location evidence="1">Membrane</location>
        <topology evidence="1">Multi-pass membrane protein</topology>
    </subcellularLocation>
</comment>
<sequence>MGMEEDNEVKKIKRLIQLHAFFTAVCAVSAKWLYGALIGKVIEEATGSTLIIGNSVMFEIVFLHSLTFTQVAIVTAVDLGILSVCFSYRNSLSLVYSSMVGKELRGRILLECADSNSFNVAEDASIAASDLVLKVQTVEQFKADYEHQIFYDTLVVAISFVLTFVFTWVGGLVATVSLLLATVIEHFFKFLRKDSIFAVEANKREKNARLLDVVKNGVRMKMMKMKESEHQALDNLHSQANDARKHDARLFFWENLICDEIINNVPLVTAVASLPLIRNADSVEEAADIGFGILVAMLLLDECHKSLLKLKFTAEKKDRAREAMTAIERHIGEQERRSFAESLLKSREKYKNKLGPENDLDEIECAPDNLASKETTISDVEAPYIGLSDVTFQYPSADERVSSDVISNFSMQFLKGQVHALTGESGSGKSTALKLLVGLLGPPDHGQVNLGGIKNIAYVAQDQHLFARSIRENISYGAIDSSLCNDDERLWQGLRKAKLDSWVHSLEFGLDTVLDSGESEVSGGQLQRLLLAHLFLTGYDAELVILDECLSAVDHLTRDALINELGSFLKGKTCIMITHHSELMKICDDEFEMPKDVN</sequence>
<dbReference type="GO" id="GO:0016020">
    <property type="term" value="C:membrane"/>
    <property type="evidence" value="ECO:0007669"/>
    <property type="project" value="UniProtKB-SubCell"/>
</dbReference>
<keyword evidence="4" id="KW-0067">ATP-binding</keyword>
<keyword evidence="2 7" id="KW-0812">Transmembrane</keyword>
<name>A0A7S2HZM2_9STRA</name>
<evidence type="ECO:0000256" key="6">
    <source>
        <dbReference type="ARBA" id="ARBA00023136"/>
    </source>
</evidence>
<feature type="transmembrane region" description="Helical" evidence="7">
    <location>
        <begin position="71"/>
        <end position="89"/>
    </location>
</feature>
<evidence type="ECO:0000256" key="3">
    <source>
        <dbReference type="ARBA" id="ARBA00022741"/>
    </source>
</evidence>
<dbReference type="PROSITE" id="PS50893">
    <property type="entry name" value="ABC_TRANSPORTER_2"/>
    <property type="match status" value="1"/>
</dbReference>
<protein>
    <recommendedName>
        <fullName evidence="8">ABC transporter domain-containing protein</fullName>
    </recommendedName>
</protein>
<keyword evidence="3" id="KW-0547">Nucleotide-binding</keyword>
<dbReference type="GO" id="GO:0005524">
    <property type="term" value="F:ATP binding"/>
    <property type="evidence" value="ECO:0007669"/>
    <property type="project" value="UniProtKB-KW"/>
</dbReference>
<evidence type="ECO:0000313" key="9">
    <source>
        <dbReference type="EMBL" id="CAD9504902.1"/>
    </source>
</evidence>
<feature type="domain" description="ABC transporter" evidence="8">
    <location>
        <begin position="385"/>
        <end position="596"/>
    </location>
</feature>
<dbReference type="PANTHER" id="PTHR24221:SF590">
    <property type="entry name" value="COMPONENT LINKED WITH THE ASSEMBLY OF CYTOCHROME' TRANSPORT TRANSMEMBRANE ATP-BINDING PROTEIN ABC TRANSPORTER CYDD-RELATED"/>
    <property type="match status" value="1"/>
</dbReference>
<dbReference type="AlphaFoldDB" id="A0A7S2HZM2"/>
<feature type="transmembrane region" description="Helical" evidence="7">
    <location>
        <begin position="154"/>
        <end position="184"/>
    </location>
</feature>
<evidence type="ECO:0000256" key="7">
    <source>
        <dbReference type="SAM" id="Phobius"/>
    </source>
</evidence>
<accession>A0A7S2HZM2</accession>
<evidence type="ECO:0000259" key="8">
    <source>
        <dbReference type="PROSITE" id="PS50893"/>
    </source>
</evidence>
<evidence type="ECO:0000256" key="2">
    <source>
        <dbReference type="ARBA" id="ARBA00022692"/>
    </source>
</evidence>
<dbReference type="GO" id="GO:0042626">
    <property type="term" value="F:ATPase-coupled transmembrane transporter activity"/>
    <property type="evidence" value="ECO:0007669"/>
    <property type="project" value="TreeGrafter"/>
</dbReference>
<dbReference type="InterPro" id="IPR039421">
    <property type="entry name" value="Type_1_exporter"/>
</dbReference>
<dbReference type="EMBL" id="HBGV01014116">
    <property type="protein sequence ID" value="CAD9504902.1"/>
    <property type="molecule type" value="Transcribed_RNA"/>
</dbReference>
<dbReference type="InterPro" id="IPR003593">
    <property type="entry name" value="AAA+_ATPase"/>
</dbReference>
<dbReference type="InterPro" id="IPR027417">
    <property type="entry name" value="P-loop_NTPase"/>
</dbReference>
<feature type="transmembrane region" description="Helical" evidence="7">
    <location>
        <begin position="20"/>
        <end position="39"/>
    </location>
</feature>
<reference evidence="9" key="1">
    <citation type="submission" date="2021-01" db="EMBL/GenBank/DDBJ databases">
        <authorList>
            <person name="Corre E."/>
            <person name="Pelletier E."/>
            <person name="Niang G."/>
            <person name="Scheremetjew M."/>
            <person name="Finn R."/>
            <person name="Kale V."/>
            <person name="Holt S."/>
            <person name="Cochrane G."/>
            <person name="Meng A."/>
            <person name="Brown T."/>
            <person name="Cohen L."/>
        </authorList>
    </citation>
    <scope>NUCLEOTIDE SEQUENCE</scope>
    <source>
        <strain evidence="9">CCMP826</strain>
    </source>
</reference>
<dbReference type="Pfam" id="PF00005">
    <property type="entry name" value="ABC_tran"/>
    <property type="match status" value="1"/>
</dbReference>
<keyword evidence="5 7" id="KW-1133">Transmembrane helix</keyword>
<keyword evidence="6 7" id="KW-0472">Membrane</keyword>
<gene>
    <name evidence="9" type="ORF">HTAM1171_LOCUS8656</name>
</gene>
<evidence type="ECO:0000256" key="1">
    <source>
        <dbReference type="ARBA" id="ARBA00004141"/>
    </source>
</evidence>
<dbReference type="SUPFAM" id="SSF90123">
    <property type="entry name" value="ABC transporter transmembrane region"/>
    <property type="match status" value="1"/>
</dbReference>
<dbReference type="SUPFAM" id="SSF52540">
    <property type="entry name" value="P-loop containing nucleoside triphosphate hydrolases"/>
    <property type="match status" value="1"/>
</dbReference>
<dbReference type="InterPro" id="IPR003439">
    <property type="entry name" value="ABC_transporter-like_ATP-bd"/>
</dbReference>
<dbReference type="PANTHER" id="PTHR24221">
    <property type="entry name" value="ATP-BINDING CASSETTE SUB-FAMILY B"/>
    <property type="match status" value="1"/>
</dbReference>
<dbReference type="GO" id="GO:0016887">
    <property type="term" value="F:ATP hydrolysis activity"/>
    <property type="evidence" value="ECO:0007669"/>
    <property type="project" value="InterPro"/>
</dbReference>
<evidence type="ECO:0000256" key="5">
    <source>
        <dbReference type="ARBA" id="ARBA00022989"/>
    </source>
</evidence>
<dbReference type="Gene3D" id="3.40.50.300">
    <property type="entry name" value="P-loop containing nucleotide triphosphate hydrolases"/>
    <property type="match status" value="1"/>
</dbReference>